<feature type="non-terminal residue" evidence="2">
    <location>
        <position position="141"/>
    </location>
</feature>
<feature type="compositionally biased region" description="Gly residues" evidence="1">
    <location>
        <begin position="99"/>
        <end position="108"/>
    </location>
</feature>
<organism evidence="2">
    <name type="scientific">uncultured Ramlibacter sp</name>
    <dbReference type="NCBI Taxonomy" id="260755"/>
    <lineage>
        <taxon>Bacteria</taxon>
        <taxon>Pseudomonadati</taxon>
        <taxon>Pseudomonadota</taxon>
        <taxon>Betaproteobacteria</taxon>
        <taxon>Burkholderiales</taxon>
        <taxon>Comamonadaceae</taxon>
        <taxon>Ramlibacter</taxon>
        <taxon>environmental samples</taxon>
    </lineage>
</organism>
<keyword evidence="2" id="KW-0560">Oxidoreductase</keyword>
<feature type="region of interest" description="Disordered" evidence="1">
    <location>
        <begin position="1"/>
        <end position="141"/>
    </location>
</feature>
<feature type="compositionally biased region" description="Basic residues" evidence="1">
    <location>
        <begin position="31"/>
        <end position="64"/>
    </location>
</feature>
<feature type="non-terminal residue" evidence="2">
    <location>
        <position position="1"/>
    </location>
</feature>
<evidence type="ECO:0000313" key="2">
    <source>
        <dbReference type="EMBL" id="CAA9397191.1"/>
    </source>
</evidence>
<name>A0A6J4NU13_9BURK</name>
<evidence type="ECO:0000256" key="1">
    <source>
        <dbReference type="SAM" id="MobiDB-lite"/>
    </source>
</evidence>
<proteinExistence type="predicted"/>
<dbReference type="EC" id="1.1.1.100" evidence="2"/>
<dbReference type="EMBL" id="CADCUX010000180">
    <property type="protein sequence ID" value="CAA9397191.1"/>
    <property type="molecule type" value="Genomic_DNA"/>
</dbReference>
<feature type="compositionally biased region" description="Basic and acidic residues" evidence="1">
    <location>
        <begin position="131"/>
        <end position="141"/>
    </location>
</feature>
<reference evidence="2" key="1">
    <citation type="submission" date="2020-02" db="EMBL/GenBank/DDBJ databases">
        <authorList>
            <person name="Meier V. D."/>
        </authorList>
    </citation>
    <scope>NUCLEOTIDE SEQUENCE</scope>
    <source>
        <strain evidence="2">AVDCRST_MAG51</strain>
    </source>
</reference>
<dbReference type="AlphaFoldDB" id="A0A6J4NU13"/>
<accession>A0A6J4NU13</accession>
<gene>
    <name evidence="2" type="ORF">AVDCRST_MAG51-679</name>
</gene>
<dbReference type="GO" id="GO:0004316">
    <property type="term" value="F:3-oxoacyl-[acyl-carrier-protein] reductase (NADPH) activity"/>
    <property type="evidence" value="ECO:0007669"/>
    <property type="project" value="UniProtKB-EC"/>
</dbReference>
<protein>
    <submittedName>
        <fullName evidence="2">3-oxoacyl-[acyl-carrier protein] reductase</fullName>
        <ecNumber evidence="2">1.1.1.100</ecNumber>
    </submittedName>
</protein>
<feature type="compositionally biased region" description="Basic and acidic residues" evidence="1">
    <location>
        <begin position="65"/>
        <end position="98"/>
    </location>
</feature>
<sequence>DPHHPATVRSPGQDRSRHRRLARPGPATGPRARRGRRPHHAHLAQGGRPRRGHGRPAGRRHRRPLDRGRRVARGRDPQARRNHDGAHGRHPHPGEQRGRGLGRAGRGPPGRSLGQADEPERARLLHPQPARRQEKHDPAQV</sequence>